<dbReference type="FunFam" id="2.70.150.10:FF:000029">
    <property type="entry name" value="Calcium-transporting ATPase"/>
    <property type="match status" value="1"/>
</dbReference>
<evidence type="ECO:0000256" key="3">
    <source>
        <dbReference type="SAM" id="Phobius"/>
    </source>
</evidence>
<reference evidence="5 6" key="1">
    <citation type="submission" date="2019-03" db="EMBL/GenBank/DDBJ databases">
        <title>Single cell metagenomics reveals metabolic interactions within the superorganism composed of flagellate Streblomastix strix and complex community of Bacteroidetes bacteria on its surface.</title>
        <authorList>
            <person name="Treitli S.C."/>
            <person name="Kolisko M."/>
            <person name="Husnik F."/>
            <person name="Keeling P."/>
            <person name="Hampl V."/>
        </authorList>
    </citation>
    <scope>NUCLEOTIDE SEQUENCE [LARGE SCALE GENOMIC DNA]</scope>
    <source>
        <strain evidence="5">ST1C</strain>
    </source>
</reference>
<feature type="transmembrane region" description="Helical" evidence="3">
    <location>
        <begin position="72"/>
        <end position="99"/>
    </location>
</feature>
<dbReference type="Proteomes" id="UP000324800">
    <property type="component" value="Unassembled WGS sequence"/>
</dbReference>
<dbReference type="SMART" id="SM00831">
    <property type="entry name" value="Cation_ATPase_N"/>
    <property type="match status" value="1"/>
</dbReference>
<sequence>MAEWPDKSRLCTLMELRELRNLDEFGGIDGLLEKLHTGPAGISDATLLTEQRHEYYGKNEMAKPKTKSFLRLWFEAFLDTTLIILLVLAIISLVIALAVEHGENLSWLDGTAILVTVIVVTLVSSINTWSQERQFQKLNERQKDRTILVTRNGQPTQISIFDLMVGDIVTILTGDVIAADGLCIESNNIQCDEAPMTGESDLIRKSPEKMPFMLCGCKVQTGTGHMLCVAVGMNTQFGILKQAIITSTQV</sequence>
<accession>A0A5J4VEC1</accession>
<feature type="transmembrane region" description="Helical" evidence="3">
    <location>
        <begin position="111"/>
        <end position="129"/>
    </location>
</feature>
<evidence type="ECO:0000256" key="2">
    <source>
        <dbReference type="ARBA" id="ARBA00022842"/>
    </source>
</evidence>
<keyword evidence="3" id="KW-0472">Membrane</keyword>
<dbReference type="GO" id="GO:0012505">
    <property type="term" value="C:endomembrane system"/>
    <property type="evidence" value="ECO:0007669"/>
    <property type="project" value="UniProtKB-SubCell"/>
</dbReference>
<evidence type="ECO:0000256" key="1">
    <source>
        <dbReference type="ARBA" id="ARBA00004127"/>
    </source>
</evidence>
<dbReference type="Pfam" id="PF00122">
    <property type="entry name" value="E1-E2_ATPase"/>
    <property type="match status" value="1"/>
</dbReference>
<keyword evidence="3" id="KW-0812">Transmembrane</keyword>
<organism evidence="5 6">
    <name type="scientific">Streblomastix strix</name>
    <dbReference type="NCBI Taxonomy" id="222440"/>
    <lineage>
        <taxon>Eukaryota</taxon>
        <taxon>Metamonada</taxon>
        <taxon>Preaxostyla</taxon>
        <taxon>Oxymonadida</taxon>
        <taxon>Streblomastigidae</taxon>
        <taxon>Streblomastix</taxon>
    </lineage>
</organism>
<dbReference type="GO" id="GO:0005388">
    <property type="term" value="F:P-type calcium transporter activity"/>
    <property type="evidence" value="ECO:0007669"/>
    <property type="project" value="TreeGrafter"/>
</dbReference>
<comment type="subcellular location">
    <subcellularLocation>
        <location evidence="1">Endomembrane system</location>
        <topology evidence="1">Multi-pass membrane protein</topology>
    </subcellularLocation>
</comment>
<dbReference type="SUPFAM" id="SSF81665">
    <property type="entry name" value="Calcium ATPase, transmembrane domain M"/>
    <property type="match status" value="1"/>
</dbReference>
<feature type="domain" description="Cation-transporting P-type ATPase N-terminal" evidence="4">
    <location>
        <begin position="24"/>
        <end position="97"/>
    </location>
</feature>
<dbReference type="InterPro" id="IPR008250">
    <property type="entry name" value="ATPase_P-typ_transduc_dom_A_sf"/>
</dbReference>
<dbReference type="OrthoDB" id="116380at2759"/>
<evidence type="ECO:0000313" key="6">
    <source>
        <dbReference type="Proteomes" id="UP000324800"/>
    </source>
</evidence>
<dbReference type="PANTHER" id="PTHR24093:SF369">
    <property type="entry name" value="CALCIUM-TRANSPORTING ATPASE"/>
    <property type="match status" value="1"/>
</dbReference>
<proteinExistence type="predicted"/>
<dbReference type="GO" id="GO:0005886">
    <property type="term" value="C:plasma membrane"/>
    <property type="evidence" value="ECO:0007669"/>
    <property type="project" value="TreeGrafter"/>
</dbReference>
<dbReference type="EMBL" id="SNRW01007625">
    <property type="protein sequence ID" value="KAA6380940.1"/>
    <property type="molecule type" value="Genomic_DNA"/>
</dbReference>
<name>A0A5J4VEC1_9EUKA</name>
<dbReference type="SUPFAM" id="SSF81653">
    <property type="entry name" value="Calcium ATPase, transduction domain A"/>
    <property type="match status" value="1"/>
</dbReference>
<dbReference type="InterPro" id="IPR004014">
    <property type="entry name" value="ATPase_P-typ_cation-transptr_N"/>
</dbReference>
<evidence type="ECO:0000259" key="4">
    <source>
        <dbReference type="SMART" id="SM00831"/>
    </source>
</evidence>
<dbReference type="Pfam" id="PF00690">
    <property type="entry name" value="Cation_ATPase_N"/>
    <property type="match status" value="1"/>
</dbReference>
<comment type="caution">
    <text evidence="5">The sequence shown here is derived from an EMBL/GenBank/DDBJ whole genome shotgun (WGS) entry which is preliminary data.</text>
</comment>
<dbReference type="Gene3D" id="2.70.150.10">
    <property type="entry name" value="Calcium-transporting ATPase, cytoplasmic transduction domain A"/>
    <property type="match status" value="1"/>
</dbReference>
<keyword evidence="2" id="KW-0460">Magnesium</keyword>
<dbReference type="Gene3D" id="1.20.1110.10">
    <property type="entry name" value="Calcium-transporting ATPase, transmembrane domain"/>
    <property type="match status" value="1"/>
</dbReference>
<gene>
    <name evidence="5" type="ORF">EZS28_023532</name>
</gene>
<dbReference type="GO" id="GO:0006874">
    <property type="term" value="P:intracellular calcium ion homeostasis"/>
    <property type="evidence" value="ECO:0007669"/>
    <property type="project" value="TreeGrafter"/>
</dbReference>
<protein>
    <submittedName>
        <fullName evidence="5">Putative Plasma membrane calcium-transporting ATPase 3</fullName>
    </submittedName>
</protein>
<keyword evidence="3" id="KW-1133">Transmembrane helix</keyword>
<dbReference type="AlphaFoldDB" id="A0A5J4VEC1"/>
<dbReference type="InterPro" id="IPR059000">
    <property type="entry name" value="ATPase_P-type_domA"/>
</dbReference>
<dbReference type="PANTHER" id="PTHR24093">
    <property type="entry name" value="CATION TRANSPORTING ATPASE"/>
    <property type="match status" value="1"/>
</dbReference>
<dbReference type="InterPro" id="IPR023298">
    <property type="entry name" value="ATPase_P-typ_TM_dom_sf"/>
</dbReference>
<evidence type="ECO:0000313" key="5">
    <source>
        <dbReference type="EMBL" id="KAA6380940.1"/>
    </source>
</evidence>
<feature type="non-terminal residue" evidence="5">
    <location>
        <position position="250"/>
    </location>
</feature>